<organism evidence="1 2">
    <name type="scientific">Flavobacterium silvisoli</name>
    <dbReference type="NCBI Taxonomy" id="2529433"/>
    <lineage>
        <taxon>Bacteria</taxon>
        <taxon>Pseudomonadati</taxon>
        <taxon>Bacteroidota</taxon>
        <taxon>Flavobacteriia</taxon>
        <taxon>Flavobacteriales</taxon>
        <taxon>Flavobacteriaceae</taxon>
        <taxon>Flavobacterium</taxon>
    </lineage>
</organism>
<proteinExistence type="predicted"/>
<dbReference type="AlphaFoldDB" id="A0A4Q9Z1U1"/>
<dbReference type="RefSeq" id="WP_131475296.1">
    <property type="nucleotide sequence ID" value="NZ_SJPE01000003.1"/>
</dbReference>
<comment type="caution">
    <text evidence="1">The sequence shown here is derived from an EMBL/GenBank/DDBJ whole genome shotgun (WGS) entry which is preliminary data.</text>
</comment>
<protein>
    <submittedName>
        <fullName evidence="1">Uncharacterized protein</fullName>
    </submittedName>
</protein>
<evidence type="ECO:0000313" key="1">
    <source>
        <dbReference type="EMBL" id="TBX70335.1"/>
    </source>
</evidence>
<reference evidence="1 2" key="1">
    <citation type="submission" date="2019-02" db="EMBL/GenBank/DDBJ databases">
        <title>Flavobacterium sp. RD-2-33 isolated from forest soil.</title>
        <authorList>
            <person name="Chaudhary D.K."/>
        </authorList>
    </citation>
    <scope>NUCLEOTIDE SEQUENCE [LARGE SCALE GENOMIC DNA]</scope>
    <source>
        <strain evidence="1 2">RD-2-33</strain>
    </source>
</reference>
<dbReference type="EMBL" id="SJPE01000003">
    <property type="protein sequence ID" value="TBX70335.1"/>
    <property type="molecule type" value="Genomic_DNA"/>
</dbReference>
<sequence>MKKTINFILALFIVSVTQKITAQKIELKNNTVVMEDKPIFSFDKKAMNNEFHLFKLNSKEEVLILQHQHVGADTGAKDDFKKIIFPSQNITIESRVLQKKNWKFLVQLLLDEKVIDTDGNIDVRNLERFSGKYNEKITLKK</sequence>
<gene>
    <name evidence="1" type="ORF">EZL74_03940</name>
</gene>
<accession>A0A4Q9Z1U1</accession>
<evidence type="ECO:0000313" key="2">
    <source>
        <dbReference type="Proteomes" id="UP000293300"/>
    </source>
</evidence>
<dbReference type="OrthoDB" id="1363338at2"/>
<dbReference type="Proteomes" id="UP000293300">
    <property type="component" value="Unassembled WGS sequence"/>
</dbReference>
<keyword evidence="2" id="KW-1185">Reference proteome</keyword>
<name>A0A4Q9Z1U1_9FLAO</name>